<dbReference type="InParanoid" id="A0A151Z3M6"/>
<name>A0A151Z3M6_TIELA</name>
<evidence type="ECO:0000256" key="4">
    <source>
        <dbReference type="ARBA" id="ARBA00022927"/>
    </source>
</evidence>
<dbReference type="InterPro" id="IPR011989">
    <property type="entry name" value="ARM-like"/>
</dbReference>
<dbReference type="AlphaFoldDB" id="A0A151Z3M6"/>
<organism evidence="6 7">
    <name type="scientific">Tieghemostelium lacteum</name>
    <name type="common">Slime mold</name>
    <name type="synonym">Dictyostelium lacteum</name>
    <dbReference type="NCBI Taxonomy" id="361077"/>
    <lineage>
        <taxon>Eukaryota</taxon>
        <taxon>Amoebozoa</taxon>
        <taxon>Evosea</taxon>
        <taxon>Eumycetozoa</taxon>
        <taxon>Dictyostelia</taxon>
        <taxon>Dictyosteliales</taxon>
        <taxon>Raperosteliaceae</taxon>
        <taxon>Tieghemostelium</taxon>
    </lineage>
</organism>
<keyword evidence="3" id="KW-0677">Repeat</keyword>
<dbReference type="Proteomes" id="UP000076078">
    <property type="component" value="Unassembled WGS sequence"/>
</dbReference>
<dbReference type="Gene3D" id="1.25.10.10">
    <property type="entry name" value="Leucine-rich Repeat Variant"/>
    <property type="match status" value="1"/>
</dbReference>
<gene>
    <name evidence="6" type="ORF">DLAC_11239</name>
</gene>
<accession>A0A151Z3M6</accession>
<evidence type="ECO:0000256" key="2">
    <source>
        <dbReference type="ARBA" id="ARBA00022448"/>
    </source>
</evidence>
<keyword evidence="2 5" id="KW-0813">Transport</keyword>
<keyword evidence="7" id="KW-1185">Reference proteome</keyword>
<comment type="similarity">
    <text evidence="1 5">Belongs to the importin alpha family.</text>
</comment>
<dbReference type="PANTHER" id="PTHR23316">
    <property type="entry name" value="IMPORTIN ALPHA"/>
    <property type="match status" value="1"/>
</dbReference>
<dbReference type="GO" id="GO:0005737">
    <property type="term" value="C:cytoplasm"/>
    <property type="evidence" value="ECO:0007669"/>
    <property type="project" value="InterPro"/>
</dbReference>
<reference evidence="6 7" key="1">
    <citation type="submission" date="2015-12" db="EMBL/GenBank/DDBJ databases">
        <title>Dictyostelia acquired genes for synthesis and detection of signals that induce cell-type specialization by lateral gene transfer from prokaryotes.</title>
        <authorList>
            <person name="Gloeckner G."/>
            <person name="Schaap P."/>
        </authorList>
    </citation>
    <scope>NUCLEOTIDE SEQUENCE [LARGE SCALE GENOMIC DNA]</scope>
    <source>
        <strain evidence="6 7">TK</strain>
    </source>
</reference>
<dbReference type="InterPro" id="IPR000225">
    <property type="entry name" value="Armadillo"/>
</dbReference>
<dbReference type="GO" id="GO:0061608">
    <property type="term" value="F:nuclear import signal receptor activity"/>
    <property type="evidence" value="ECO:0007669"/>
    <property type="project" value="InterPro"/>
</dbReference>
<dbReference type="SMART" id="SM00185">
    <property type="entry name" value="ARM"/>
    <property type="match status" value="6"/>
</dbReference>
<proteinExistence type="inferred from homology"/>
<dbReference type="SUPFAM" id="SSF48371">
    <property type="entry name" value="ARM repeat"/>
    <property type="match status" value="1"/>
</dbReference>
<sequence>MQDIQDVSLFPTILTNINSTNPDLVTDAVRSVRKLLSAEHNPPIDLVIRSGLVQKLHYLLQFGTPTQAYESSWALTNIASGTSEHTKFVVENGVVHTFIVLLNSPDAQLAEQCLWGVGNIAGDTPALRDYVLSLNITEAILQMVQKSCSQSLLRNIAWTISNMCRGTPPPNFKYIKPLFPVLCKLVTAHVPMTDEQVIDTLWAFSFITENANAFEEEIFKEFQKNGIIERLFVFLSGPNTTQVPAFRTLGNLLSGSDMITETLLQYGILNHLIAFTNHSKEGFVKDAYWCLSNVTSGNVSQIQRVIDSKIFPKIFEASVTGSTAVRTEALWVVINAVAGGSRAQVNYLVSIDLAKCFGLSLEFVLSKTNIQSNFFDALLSVFNKFHGEQLETVCMTFKQHGWDNYFEQLLNAKTSCTNIIEEASDIYYQSKSSKATINGWNFSPASTPPANSDDVNVRLSNLRL</sequence>
<evidence type="ECO:0000256" key="5">
    <source>
        <dbReference type="PIRNR" id="PIRNR005673"/>
    </source>
</evidence>
<evidence type="ECO:0000313" key="6">
    <source>
        <dbReference type="EMBL" id="KYQ88517.1"/>
    </source>
</evidence>
<dbReference type="EMBL" id="LODT01000051">
    <property type="protein sequence ID" value="KYQ88517.1"/>
    <property type="molecule type" value="Genomic_DNA"/>
</dbReference>
<dbReference type="InterPro" id="IPR016024">
    <property type="entry name" value="ARM-type_fold"/>
</dbReference>
<comment type="caution">
    <text evidence="6">The sequence shown here is derived from an EMBL/GenBank/DDBJ whole genome shotgun (WGS) entry which is preliminary data.</text>
</comment>
<keyword evidence="4 5" id="KW-0653">Protein transport</keyword>
<evidence type="ECO:0000256" key="1">
    <source>
        <dbReference type="ARBA" id="ARBA00010394"/>
    </source>
</evidence>
<dbReference type="OrthoDB" id="16542at2759"/>
<evidence type="ECO:0000256" key="3">
    <source>
        <dbReference type="ARBA" id="ARBA00022737"/>
    </source>
</evidence>
<protein>
    <recommendedName>
        <fullName evidence="5">Importin subunit alpha</fullName>
    </recommendedName>
</protein>
<dbReference type="Pfam" id="PF00514">
    <property type="entry name" value="Arm"/>
    <property type="match status" value="1"/>
</dbReference>
<dbReference type="GO" id="GO:0006606">
    <property type="term" value="P:protein import into nucleus"/>
    <property type="evidence" value="ECO:0007669"/>
    <property type="project" value="InterPro"/>
</dbReference>
<dbReference type="OMA" id="EQNIWAL"/>
<evidence type="ECO:0000313" key="7">
    <source>
        <dbReference type="Proteomes" id="UP000076078"/>
    </source>
</evidence>
<dbReference type="STRING" id="361077.A0A151Z3M6"/>
<dbReference type="InterPro" id="IPR024931">
    <property type="entry name" value="Importin_alpha"/>
</dbReference>
<dbReference type="PIRSF" id="PIRSF005673">
    <property type="entry name" value="Importin_alpha"/>
    <property type="match status" value="1"/>
</dbReference>